<proteinExistence type="inferred from homology"/>
<accession>A0A0G1BM74</accession>
<dbReference type="PATRIC" id="fig|1618756.3.peg.558"/>
<dbReference type="PRINTS" id="PR00690">
    <property type="entry name" value="ADHESNFAMILY"/>
</dbReference>
<organism evidence="6 7">
    <name type="scientific">Candidatus Nomurabacteria bacterium GW2011_GWC2_42_20</name>
    <dbReference type="NCBI Taxonomy" id="1618756"/>
    <lineage>
        <taxon>Bacteria</taxon>
        <taxon>Candidatus Nomuraibacteriota</taxon>
    </lineage>
</organism>
<dbReference type="Pfam" id="PF01297">
    <property type="entry name" value="ZnuA"/>
    <property type="match status" value="1"/>
</dbReference>
<evidence type="ECO:0000256" key="2">
    <source>
        <dbReference type="ARBA" id="ARBA00022448"/>
    </source>
</evidence>
<gene>
    <name evidence="6" type="ORF">UV12_C0008G0039</name>
</gene>
<name>A0A0G1BM74_9BACT</name>
<protein>
    <submittedName>
        <fullName evidence="6">Periplasmic solute binding protein</fullName>
    </submittedName>
</protein>
<evidence type="ECO:0000313" key="6">
    <source>
        <dbReference type="EMBL" id="KKS47371.1"/>
    </source>
</evidence>
<evidence type="ECO:0000256" key="4">
    <source>
        <dbReference type="RuleBase" id="RU003512"/>
    </source>
</evidence>
<comment type="similarity">
    <text evidence="1 4">Belongs to the bacterial solute-binding protein 9 family.</text>
</comment>
<dbReference type="GO" id="GO:0046872">
    <property type="term" value="F:metal ion binding"/>
    <property type="evidence" value="ECO:0007669"/>
    <property type="project" value="InterPro"/>
</dbReference>
<evidence type="ECO:0000256" key="1">
    <source>
        <dbReference type="ARBA" id="ARBA00011028"/>
    </source>
</evidence>
<dbReference type="InterPro" id="IPR050492">
    <property type="entry name" value="Bact_metal-bind_prot9"/>
</dbReference>
<keyword evidence="5" id="KW-0472">Membrane</keyword>
<evidence type="ECO:0000256" key="3">
    <source>
        <dbReference type="ARBA" id="ARBA00022729"/>
    </source>
</evidence>
<comment type="caution">
    <text evidence="6">The sequence shown here is derived from an EMBL/GenBank/DDBJ whole genome shotgun (WGS) entry which is preliminary data.</text>
</comment>
<keyword evidence="3" id="KW-0732">Signal</keyword>
<evidence type="ECO:0000313" key="7">
    <source>
        <dbReference type="Proteomes" id="UP000034704"/>
    </source>
</evidence>
<feature type="transmembrane region" description="Helical" evidence="5">
    <location>
        <begin position="50"/>
        <end position="72"/>
    </location>
</feature>
<reference evidence="6 7" key="1">
    <citation type="journal article" date="2015" name="Nature">
        <title>rRNA introns, odd ribosomes, and small enigmatic genomes across a large radiation of phyla.</title>
        <authorList>
            <person name="Brown C.T."/>
            <person name="Hug L.A."/>
            <person name="Thomas B.C."/>
            <person name="Sharon I."/>
            <person name="Castelle C.J."/>
            <person name="Singh A."/>
            <person name="Wilkins M.J."/>
            <person name="Williams K.H."/>
            <person name="Banfield J.F."/>
        </authorList>
    </citation>
    <scope>NUCLEOTIDE SEQUENCE [LARGE SCALE GENOMIC DNA]</scope>
</reference>
<dbReference type="InterPro" id="IPR006127">
    <property type="entry name" value="ZnuA-like"/>
</dbReference>
<dbReference type="GO" id="GO:0030001">
    <property type="term" value="P:metal ion transport"/>
    <property type="evidence" value="ECO:0007669"/>
    <property type="project" value="InterPro"/>
</dbReference>
<dbReference type="PANTHER" id="PTHR42953:SF3">
    <property type="entry name" value="HIGH-AFFINITY ZINC UPTAKE SYSTEM PROTEIN ZNUA"/>
    <property type="match status" value="1"/>
</dbReference>
<sequence>MSKIVISQKIISIIIAVAIVGGAIFLLVARTPQNDVQDERIQVVTSFYPLSYIATMVGGNLVSVINLVPAGVEPHDFEPSPRNLVEIGNADILFYNGASFEPWVKKWERSTKARPMYAISMSLALMEQGVSLIENDGVVDPHFWLDPVIMKREVEIIRDMLVRADPSHKELFNNNALVFLSTLDMLDQRFRTGLSTCSLRDIVVLHDAFSYLAHQYNFTATSIEGISPEEEPSPKDLVRIINLVREKGVKHIFFETVASPKFSELIAREVGGSTLVLNPIESLTPNDVQFGEDYFSIMEKNLNNLRKAMVCN</sequence>
<dbReference type="Gene3D" id="3.40.50.1980">
    <property type="entry name" value="Nitrogenase molybdenum iron protein domain"/>
    <property type="match status" value="2"/>
</dbReference>
<dbReference type="InterPro" id="IPR006129">
    <property type="entry name" value="AdhesinB"/>
</dbReference>
<keyword evidence="5" id="KW-1133">Transmembrane helix</keyword>
<dbReference type="STRING" id="1618756.UV12_C0008G0039"/>
<dbReference type="PRINTS" id="PR00691">
    <property type="entry name" value="ADHESINB"/>
</dbReference>
<dbReference type="SUPFAM" id="SSF53807">
    <property type="entry name" value="Helical backbone' metal receptor"/>
    <property type="match status" value="1"/>
</dbReference>
<evidence type="ECO:0000256" key="5">
    <source>
        <dbReference type="SAM" id="Phobius"/>
    </source>
</evidence>
<dbReference type="PANTHER" id="PTHR42953">
    <property type="entry name" value="HIGH-AFFINITY ZINC UPTAKE SYSTEM PROTEIN ZNUA-RELATED"/>
    <property type="match status" value="1"/>
</dbReference>
<dbReference type="Proteomes" id="UP000034704">
    <property type="component" value="Unassembled WGS sequence"/>
</dbReference>
<dbReference type="AlphaFoldDB" id="A0A0G1BM74"/>
<dbReference type="GO" id="GO:0007155">
    <property type="term" value="P:cell adhesion"/>
    <property type="evidence" value="ECO:0007669"/>
    <property type="project" value="InterPro"/>
</dbReference>
<keyword evidence="5" id="KW-0812">Transmembrane</keyword>
<dbReference type="InterPro" id="IPR006128">
    <property type="entry name" value="Lipoprotein_PsaA-like"/>
</dbReference>
<feature type="transmembrane region" description="Helical" evidence="5">
    <location>
        <begin position="6"/>
        <end position="29"/>
    </location>
</feature>
<keyword evidence="2 4" id="KW-0813">Transport</keyword>
<dbReference type="EMBL" id="LCDG01000008">
    <property type="protein sequence ID" value="KKS47371.1"/>
    <property type="molecule type" value="Genomic_DNA"/>
</dbReference>